<dbReference type="InterPro" id="IPR036388">
    <property type="entry name" value="WH-like_DNA-bd_sf"/>
</dbReference>
<name>A0A6G9Z6L7_9NOCA</name>
<protein>
    <recommendedName>
        <fullName evidence="3">MarR family transcriptional regulator</fullName>
    </recommendedName>
</protein>
<evidence type="ECO:0000313" key="1">
    <source>
        <dbReference type="EMBL" id="QIS21239.1"/>
    </source>
</evidence>
<dbReference type="Gene3D" id="1.10.10.10">
    <property type="entry name" value="Winged helix-like DNA-binding domain superfamily/Winged helix DNA-binding domain"/>
    <property type="match status" value="1"/>
</dbReference>
<evidence type="ECO:0000313" key="2">
    <source>
        <dbReference type="Proteomes" id="UP000500953"/>
    </source>
</evidence>
<reference evidence="1 2" key="1">
    <citation type="journal article" date="2019" name="ACS Chem. Biol.">
        <title>Identification and Mobilization of a Cryptic Antibiotic Biosynthesis Gene Locus from a Human-Pathogenic Nocardia Isolate.</title>
        <authorList>
            <person name="Herisse M."/>
            <person name="Ishida K."/>
            <person name="Porter J.L."/>
            <person name="Howden B."/>
            <person name="Hertweck C."/>
            <person name="Stinear T.P."/>
            <person name="Pidot S.J."/>
        </authorList>
    </citation>
    <scope>NUCLEOTIDE SEQUENCE [LARGE SCALE GENOMIC DNA]</scope>
    <source>
        <strain evidence="1 2">AUSMDU00012715</strain>
    </source>
</reference>
<dbReference type="SUPFAM" id="SSF46785">
    <property type="entry name" value="Winged helix' DNA-binding domain"/>
    <property type="match status" value="1"/>
</dbReference>
<proteinExistence type="predicted"/>
<evidence type="ECO:0008006" key="3">
    <source>
        <dbReference type="Google" id="ProtNLM"/>
    </source>
</evidence>
<dbReference type="RefSeq" id="WP_167488537.1">
    <property type="nucleotide sequence ID" value="NZ_CP046173.1"/>
</dbReference>
<dbReference type="InterPro" id="IPR036390">
    <property type="entry name" value="WH_DNA-bd_sf"/>
</dbReference>
<sequence>MPSESYQYRAQGVQAQRHGSLSIAQARVLGALNCGGMLTERQIKVAASLTTWKARQAVANLASRNLIVTGARQGRYEITELGRDTLTAKASNYGGLEA</sequence>
<dbReference type="EMBL" id="CP046173">
    <property type="protein sequence ID" value="QIS21239.1"/>
    <property type="molecule type" value="Genomic_DNA"/>
</dbReference>
<organism evidence="1 2">
    <name type="scientific">Nocardia terpenica</name>
    <dbReference type="NCBI Taxonomy" id="455432"/>
    <lineage>
        <taxon>Bacteria</taxon>
        <taxon>Bacillati</taxon>
        <taxon>Actinomycetota</taxon>
        <taxon>Actinomycetes</taxon>
        <taxon>Mycobacteriales</taxon>
        <taxon>Nocardiaceae</taxon>
        <taxon>Nocardia</taxon>
    </lineage>
</organism>
<gene>
    <name evidence="1" type="ORF">F6W96_25860</name>
</gene>
<dbReference type="Proteomes" id="UP000500953">
    <property type="component" value="Chromosome"/>
</dbReference>
<accession>A0A6G9Z6L7</accession>
<dbReference type="AlphaFoldDB" id="A0A6G9Z6L7"/>